<organism evidence="1 2">
    <name type="scientific">Alkalidesulfovibrio alkalitolerans DSM 16529</name>
    <dbReference type="NCBI Taxonomy" id="1121439"/>
    <lineage>
        <taxon>Bacteria</taxon>
        <taxon>Pseudomonadati</taxon>
        <taxon>Thermodesulfobacteriota</taxon>
        <taxon>Desulfovibrionia</taxon>
        <taxon>Desulfovibrionales</taxon>
        <taxon>Desulfovibrionaceae</taxon>
        <taxon>Alkalidesulfovibrio</taxon>
    </lineage>
</organism>
<dbReference type="STRING" id="1121439.dsat_1477"/>
<evidence type="ECO:0008006" key="3">
    <source>
        <dbReference type="Google" id="ProtNLM"/>
    </source>
</evidence>
<dbReference type="EMBL" id="ATHI01000032">
    <property type="protein sequence ID" value="EPR30337.1"/>
    <property type="molecule type" value="Genomic_DNA"/>
</dbReference>
<evidence type="ECO:0000313" key="2">
    <source>
        <dbReference type="Proteomes" id="UP000014975"/>
    </source>
</evidence>
<dbReference type="eggNOG" id="ENOG50348XZ">
    <property type="taxonomic scope" value="Bacteria"/>
</dbReference>
<comment type="caution">
    <text evidence="1">The sequence shown here is derived from an EMBL/GenBank/DDBJ whole genome shotgun (WGS) entry which is preliminary data.</text>
</comment>
<accession>S7SZU3</accession>
<name>S7SZU3_9BACT</name>
<keyword evidence="2" id="KW-1185">Reference proteome</keyword>
<proteinExistence type="predicted"/>
<reference evidence="1 2" key="1">
    <citation type="journal article" date="2013" name="Genome Announc.">
        <title>Draft genome sequences for three mercury-methylating, sulfate-reducing bacteria.</title>
        <authorList>
            <person name="Brown S.D."/>
            <person name="Hurt R.A.Jr."/>
            <person name="Gilmour C.C."/>
            <person name="Elias D.A."/>
        </authorList>
    </citation>
    <scope>NUCLEOTIDE SEQUENCE [LARGE SCALE GENOMIC DNA]</scope>
    <source>
        <strain evidence="1 2">DSM 16529</strain>
    </source>
</reference>
<protein>
    <recommendedName>
        <fullName evidence="3">4Fe-4S ferredoxin-type domain-containing protein</fullName>
    </recommendedName>
</protein>
<dbReference type="Proteomes" id="UP000014975">
    <property type="component" value="Unassembled WGS sequence"/>
</dbReference>
<evidence type="ECO:0000313" key="1">
    <source>
        <dbReference type="EMBL" id="EPR30337.1"/>
    </source>
</evidence>
<dbReference type="AlphaFoldDB" id="S7SZU3"/>
<sequence>MLHVRFQDAVPTPRGCLQIQIVGDMRVQSIRIEIGAAVRVSEPCVGCGRCCLGDQCEVSHRLHGYKPRCPELSWDAAAGRYVCLLMLNPERGATFKAELYAGEGCCSPDNPWRRDVRKRDLGS</sequence>
<gene>
    <name evidence="1" type="ORF">dsat_1477</name>
</gene>